<dbReference type="Gene3D" id="3.40.50.1000">
    <property type="entry name" value="HAD superfamily/HAD-like"/>
    <property type="match status" value="1"/>
</dbReference>
<protein>
    <recommendedName>
        <fullName evidence="3">Haloacid dehalogenase</fullName>
    </recommendedName>
</protein>
<dbReference type="Gene3D" id="1.10.150.240">
    <property type="entry name" value="Putative phosphatase, domain 2"/>
    <property type="match status" value="1"/>
</dbReference>
<accession>A0A1G2PLW0</accession>
<proteinExistence type="predicted"/>
<reference evidence="1 2" key="1">
    <citation type="journal article" date="2016" name="Nat. Commun.">
        <title>Thousands of microbial genomes shed light on interconnected biogeochemical processes in an aquifer system.</title>
        <authorList>
            <person name="Anantharaman K."/>
            <person name="Brown C.T."/>
            <person name="Hug L.A."/>
            <person name="Sharon I."/>
            <person name="Castelle C.J."/>
            <person name="Probst A.J."/>
            <person name="Thomas B.C."/>
            <person name="Singh A."/>
            <person name="Wilkins M.J."/>
            <person name="Karaoz U."/>
            <person name="Brodie E.L."/>
            <person name="Williams K.H."/>
            <person name="Hubbard S.S."/>
            <person name="Banfield J.F."/>
        </authorList>
    </citation>
    <scope>NUCLEOTIDE SEQUENCE [LARGE SCALE GENOMIC DNA]</scope>
</reference>
<organism evidence="1 2">
    <name type="scientific">Candidatus Terrybacteria bacterium RIFCSPHIGHO2_01_FULL_48_17</name>
    <dbReference type="NCBI Taxonomy" id="1802362"/>
    <lineage>
        <taxon>Bacteria</taxon>
        <taxon>Candidatus Terryibacteriota</taxon>
    </lineage>
</organism>
<dbReference type="AlphaFoldDB" id="A0A1G2PLW0"/>
<dbReference type="InterPro" id="IPR023214">
    <property type="entry name" value="HAD_sf"/>
</dbReference>
<dbReference type="Proteomes" id="UP000177629">
    <property type="component" value="Unassembled WGS sequence"/>
</dbReference>
<evidence type="ECO:0008006" key="3">
    <source>
        <dbReference type="Google" id="ProtNLM"/>
    </source>
</evidence>
<comment type="caution">
    <text evidence="1">The sequence shown here is derived from an EMBL/GenBank/DDBJ whole genome shotgun (WGS) entry which is preliminary data.</text>
</comment>
<dbReference type="SUPFAM" id="SSF56784">
    <property type="entry name" value="HAD-like"/>
    <property type="match status" value="1"/>
</dbReference>
<dbReference type="InterPro" id="IPR036412">
    <property type="entry name" value="HAD-like_sf"/>
</dbReference>
<evidence type="ECO:0000313" key="2">
    <source>
        <dbReference type="Proteomes" id="UP000177629"/>
    </source>
</evidence>
<evidence type="ECO:0000313" key="1">
    <source>
        <dbReference type="EMBL" id="OHA48602.1"/>
    </source>
</evidence>
<dbReference type="EMBL" id="MHSS01000005">
    <property type="protein sequence ID" value="OHA48602.1"/>
    <property type="molecule type" value="Genomic_DNA"/>
</dbReference>
<name>A0A1G2PLW0_9BACT</name>
<gene>
    <name evidence="1" type="ORF">A2806_00380</name>
</gene>
<sequence>MKPAVLVFDADDTLWMNEWQYSKAFSEFYAYLYQTFGPYMPNFRALQTRFEEIDRMLFPVWGVRRGRVSEAMLETYHELRDYFKRGVSAGKRFPKADVVLWSPESAEKQTGIEARIAQIGDRPFQYKHLRWLRFAQITLDELKQRGHTLCVLTSYDGTVWPKKAVYLEAMDYFHHSLAIPAKKTAEDFIKVSGWGSHEPGTKFYAIGNGESDITPALEISDDWHGIYLPHGSTSAYFINEKSDDPYMPPSMNHPRVLTLDSIRQLRLINFDAFHYCEEKGVKGGFCRTCHH</sequence>
<dbReference type="InterPro" id="IPR023198">
    <property type="entry name" value="PGP-like_dom2"/>
</dbReference>